<keyword evidence="2" id="KW-1185">Reference proteome</keyword>
<proteinExistence type="predicted"/>
<dbReference type="EMBL" id="QAON01000003">
    <property type="protein sequence ID" value="PTQ90480.1"/>
    <property type="molecule type" value="Genomic_DNA"/>
</dbReference>
<comment type="caution">
    <text evidence="1">The sequence shown here is derived from an EMBL/GenBank/DDBJ whole genome shotgun (WGS) entry which is preliminary data.</text>
</comment>
<dbReference type="Gene3D" id="3.30.160.800">
    <property type="match status" value="1"/>
</dbReference>
<organism evidence="1 2">
    <name type="scientific">Agitococcus lubricus</name>
    <dbReference type="NCBI Taxonomy" id="1077255"/>
    <lineage>
        <taxon>Bacteria</taxon>
        <taxon>Pseudomonadati</taxon>
        <taxon>Pseudomonadota</taxon>
        <taxon>Gammaproteobacteria</taxon>
        <taxon>Moraxellales</taxon>
        <taxon>Moraxellaceae</taxon>
        <taxon>Agitococcus</taxon>
    </lineage>
</organism>
<protein>
    <recommendedName>
        <fullName evidence="3">UvrD-like helicase family protein</fullName>
    </recommendedName>
</protein>
<evidence type="ECO:0000313" key="1">
    <source>
        <dbReference type="EMBL" id="PTQ90480.1"/>
    </source>
</evidence>
<evidence type="ECO:0008006" key="3">
    <source>
        <dbReference type="Google" id="ProtNLM"/>
    </source>
</evidence>
<sequence>MPRQERDIEAEHCLAYVGMTRAQDHLIMLHEEKKGYASDVYEILGDKL</sequence>
<name>A0A2T5J214_9GAMM</name>
<dbReference type="RefSeq" id="WP_170106893.1">
    <property type="nucleotide sequence ID" value="NZ_QAON01000003.1"/>
</dbReference>
<dbReference type="SUPFAM" id="SSF52540">
    <property type="entry name" value="P-loop containing nucleoside triphosphate hydrolases"/>
    <property type="match status" value="1"/>
</dbReference>
<accession>A0A2T5J214</accession>
<dbReference type="InterPro" id="IPR027417">
    <property type="entry name" value="P-loop_NTPase"/>
</dbReference>
<evidence type="ECO:0000313" key="2">
    <source>
        <dbReference type="Proteomes" id="UP000244223"/>
    </source>
</evidence>
<dbReference type="AlphaFoldDB" id="A0A2T5J214"/>
<dbReference type="Proteomes" id="UP000244223">
    <property type="component" value="Unassembled WGS sequence"/>
</dbReference>
<reference evidence="1 2" key="1">
    <citation type="submission" date="2018-04" db="EMBL/GenBank/DDBJ databases">
        <title>Genomic Encyclopedia of Archaeal and Bacterial Type Strains, Phase II (KMG-II): from individual species to whole genera.</title>
        <authorList>
            <person name="Goeker M."/>
        </authorList>
    </citation>
    <scope>NUCLEOTIDE SEQUENCE [LARGE SCALE GENOMIC DNA]</scope>
    <source>
        <strain evidence="1 2">DSM 5822</strain>
    </source>
</reference>
<gene>
    <name evidence="1" type="ORF">C8N29_103235</name>
</gene>